<dbReference type="Proteomes" id="UP000515203">
    <property type="component" value="Unplaced"/>
</dbReference>
<comment type="subcellular location">
    <subcellularLocation>
        <location evidence="1">Cytoplasm</location>
    </subcellularLocation>
</comment>
<dbReference type="InterPro" id="IPR012918">
    <property type="entry name" value="RTP801-like"/>
</dbReference>
<evidence type="ECO:0000313" key="7">
    <source>
        <dbReference type="RefSeq" id="XP_004643777.1"/>
    </source>
</evidence>
<evidence type="ECO:0000313" key="6">
    <source>
        <dbReference type="Proteomes" id="UP000515203"/>
    </source>
</evidence>
<evidence type="ECO:0000256" key="4">
    <source>
        <dbReference type="ARBA" id="ARBA00037487"/>
    </source>
</evidence>
<evidence type="ECO:0000256" key="2">
    <source>
        <dbReference type="ARBA" id="ARBA00010670"/>
    </source>
</evidence>
<dbReference type="InParanoid" id="A0A6P3FNY8"/>
<dbReference type="Gene3D" id="3.90.470.40">
    <property type="entry name" value="RTP801-like"/>
    <property type="match status" value="1"/>
</dbReference>
<dbReference type="GeneID" id="101574597"/>
<keyword evidence="6" id="KW-1185">Reference proteome</keyword>
<keyword evidence="3" id="KW-0963">Cytoplasm</keyword>
<dbReference type="InterPro" id="IPR038281">
    <property type="entry name" value="RTP801-like_C_sf"/>
</dbReference>
<sequence>MLPEPDPQQVVCEEAACQSLGAMLEHCLSRSKRTKMGYFTVLVPERLTRCIAPDVLWLSSTEPCSLWSCVIQVQLEVDNMCMRLSPIVCRASVAPTFELTLVFKKEHGSWGGFRDIFGRGCLSFSQGRILILSSGFRLVKKNYSAGTHSR</sequence>
<comment type="function">
    <text evidence="4">Inhibits cell growth by regulating the TOR signaling pathway upstream of the TSC1-TSC2 complex and downstream of AKT1.</text>
</comment>
<gene>
    <name evidence="7" type="primary">Ddit4l</name>
</gene>
<comment type="similarity">
    <text evidence="2">Belongs to the DDIT4 family.</text>
</comment>
<evidence type="ECO:0000256" key="1">
    <source>
        <dbReference type="ARBA" id="ARBA00004496"/>
    </source>
</evidence>
<name>A0A6P3FNY8_OCTDE</name>
<evidence type="ECO:0000256" key="5">
    <source>
        <dbReference type="ARBA" id="ARBA00039359"/>
    </source>
</evidence>
<dbReference type="OrthoDB" id="10018535at2759"/>
<dbReference type="FunCoup" id="A0A6P3FNY8">
    <property type="interactions" value="64"/>
</dbReference>
<proteinExistence type="inferred from homology"/>
<dbReference type="CTD" id="115265"/>
<evidence type="ECO:0000256" key="3">
    <source>
        <dbReference type="ARBA" id="ARBA00022490"/>
    </source>
</evidence>
<reference evidence="7" key="1">
    <citation type="submission" date="2025-08" db="UniProtKB">
        <authorList>
            <consortium name="RefSeq"/>
        </authorList>
    </citation>
    <scope>IDENTIFICATION</scope>
</reference>
<organism evidence="6 7">
    <name type="scientific">Octodon degus</name>
    <name type="common">Degu</name>
    <name type="synonym">Sciurus degus</name>
    <dbReference type="NCBI Taxonomy" id="10160"/>
    <lineage>
        <taxon>Eukaryota</taxon>
        <taxon>Metazoa</taxon>
        <taxon>Chordata</taxon>
        <taxon>Craniata</taxon>
        <taxon>Vertebrata</taxon>
        <taxon>Euteleostomi</taxon>
        <taxon>Mammalia</taxon>
        <taxon>Eutheria</taxon>
        <taxon>Euarchontoglires</taxon>
        <taxon>Glires</taxon>
        <taxon>Rodentia</taxon>
        <taxon>Hystricomorpha</taxon>
        <taxon>Octodontidae</taxon>
        <taxon>Octodon</taxon>
    </lineage>
</organism>
<dbReference type="PANTHER" id="PTHR12478">
    <property type="entry name" value="DNA-DAMAGE-INDUCIBLE TRANSCRIPT 4 PROTEIN DDIT4"/>
    <property type="match status" value="1"/>
</dbReference>
<dbReference type="GO" id="GO:0005737">
    <property type="term" value="C:cytoplasm"/>
    <property type="evidence" value="ECO:0007669"/>
    <property type="project" value="UniProtKB-SubCell"/>
</dbReference>
<dbReference type="Pfam" id="PF07809">
    <property type="entry name" value="RTP801_C"/>
    <property type="match status" value="1"/>
</dbReference>
<dbReference type="RefSeq" id="XP_004643777.1">
    <property type="nucleotide sequence ID" value="XM_004643720.1"/>
</dbReference>
<protein>
    <recommendedName>
        <fullName evidence="5">DNA damage-inducible transcript 4-like protein</fullName>
    </recommendedName>
</protein>
<dbReference type="GO" id="GO:0009968">
    <property type="term" value="P:negative regulation of signal transduction"/>
    <property type="evidence" value="ECO:0007669"/>
    <property type="project" value="InterPro"/>
</dbReference>
<accession>A0A6P3FNY8</accession>
<dbReference type="AlphaFoldDB" id="A0A6P3FNY8"/>
<dbReference type="PANTHER" id="PTHR12478:SF17">
    <property type="entry name" value="DNA DAMAGE-INDUCIBLE TRANSCRIPT 4-LIKE PROTEIN"/>
    <property type="match status" value="1"/>
</dbReference>